<proteinExistence type="predicted"/>
<gene>
    <name evidence="1" type="ORF">ACJIZ3_011266</name>
</gene>
<accession>A0ABD3UIN8</accession>
<evidence type="ECO:0000313" key="1">
    <source>
        <dbReference type="EMBL" id="KAL3849384.1"/>
    </source>
</evidence>
<dbReference type="AlphaFoldDB" id="A0ABD3UIN8"/>
<protein>
    <submittedName>
        <fullName evidence="1">Uncharacterized protein</fullName>
    </submittedName>
</protein>
<dbReference type="Proteomes" id="UP001634393">
    <property type="component" value="Unassembled WGS sequence"/>
</dbReference>
<evidence type="ECO:0000313" key="2">
    <source>
        <dbReference type="Proteomes" id="UP001634393"/>
    </source>
</evidence>
<sequence>MLCKCTYVEVQTRHGFPNIPPSF</sequence>
<organism evidence="1 2">
    <name type="scientific">Penstemon smallii</name>
    <dbReference type="NCBI Taxonomy" id="265156"/>
    <lineage>
        <taxon>Eukaryota</taxon>
        <taxon>Viridiplantae</taxon>
        <taxon>Streptophyta</taxon>
        <taxon>Embryophyta</taxon>
        <taxon>Tracheophyta</taxon>
        <taxon>Spermatophyta</taxon>
        <taxon>Magnoliopsida</taxon>
        <taxon>eudicotyledons</taxon>
        <taxon>Gunneridae</taxon>
        <taxon>Pentapetalae</taxon>
        <taxon>asterids</taxon>
        <taxon>lamiids</taxon>
        <taxon>Lamiales</taxon>
        <taxon>Plantaginaceae</taxon>
        <taxon>Cheloneae</taxon>
        <taxon>Penstemon</taxon>
    </lineage>
</organism>
<dbReference type="EMBL" id="JBJXBP010000001">
    <property type="protein sequence ID" value="KAL3849384.1"/>
    <property type="molecule type" value="Genomic_DNA"/>
</dbReference>
<keyword evidence="2" id="KW-1185">Reference proteome</keyword>
<reference evidence="1 2" key="1">
    <citation type="submission" date="2024-12" db="EMBL/GenBank/DDBJ databases">
        <title>The unique morphological basis and parallel evolutionary history of personate flowers in Penstemon.</title>
        <authorList>
            <person name="Depatie T.H."/>
            <person name="Wessinger C.A."/>
        </authorList>
    </citation>
    <scope>NUCLEOTIDE SEQUENCE [LARGE SCALE GENOMIC DNA]</scope>
    <source>
        <strain evidence="1">WTNN_2</strain>
        <tissue evidence="1">Leaf</tissue>
    </source>
</reference>
<name>A0ABD3UIN8_9LAMI</name>
<comment type="caution">
    <text evidence="1">The sequence shown here is derived from an EMBL/GenBank/DDBJ whole genome shotgun (WGS) entry which is preliminary data.</text>
</comment>